<name>A0A8T0KS49_PHAAN</name>
<evidence type="ECO:0000313" key="5">
    <source>
        <dbReference type="Proteomes" id="UP000743370"/>
    </source>
</evidence>
<evidence type="ECO:0000256" key="1">
    <source>
        <dbReference type="ARBA" id="ARBA00007692"/>
    </source>
</evidence>
<comment type="similarity">
    <text evidence="1">Belongs to the mTERF family.</text>
</comment>
<keyword evidence="3" id="KW-0809">Transit peptide</keyword>
<dbReference type="Pfam" id="PF02536">
    <property type="entry name" value="mTERF"/>
    <property type="match status" value="1"/>
</dbReference>
<proteinExistence type="inferred from homology"/>
<reference evidence="4 5" key="1">
    <citation type="submission" date="2020-05" db="EMBL/GenBank/DDBJ databases">
        <title>Vigna angularis (adzuki bean) Var. LongXiaoDou No. 4 denovo assembly.</title>
        <authorList>
            <person name="Xiang H."/>
        </authorList>
    </citation>
    <scope>NUCLEOTIDE SEQUENCE [LARGE SCALE GENOMIC DNA]</scope>
    <source>
        <tissue evidence="4">Leaf</tissue>
    </source>
</reference>
<comment type="caution">
    <text evidence="4">The sequence shown here is derived from an EMBL/GenBank/DDBJ whole genome shotgun (WGS) entry which is preliminary data.</text>
</comment>
<evidence type="ECO:0000313" key="4">
    <source>
        <dbReference type="EMBL" id="KAG2400705.1"/>
    </source>
</evidence>
<dbReference type="EMBL" id="JABFOF010000004">
    <property type="protein sequence ID" value="KAG2400705.1"/>
    <property type="molecule type" value="Genomic_DNA"/>
</dbReference>
<dbReference type="AlphaFoldDB" id="A0A8T0KS49"/>
<sequence>MDSPTLTSTTSSIEMDSPTLTCNADERFSPKFQFLRSKGASVSDIVHLVNRCPRILVSSLKNNVIPSFELVIQCGGDERCESYNFRGDNADDEYEIESH</sequence>
<evidence type="ECO:0000256" key="3">
    <source>
        <dbReference type="ARBA" id="ARBA00022946"/>
    </source>
</evidence>
<dbReference type="SMART" id="SM00733">
    <property type="entry name" value="Mterf"/>
    <property type="match status" value="2"/>
</dbReference>
<keyword evidence="2" id="KW-0806">Transcription termination</keyword>
<protein>
    <submittedName>
        <fullName evidence="4">Uncharacterized protein</fullName>
    </submittedName>
</protein>
<dbReference type="GO" id="GO:0003676">
    <property type="term" value="F:nucleic acid binding"/>
    <property type="evidence" value="ECO:0007669"/>
    <property type="project" value="InterPro"/>
</dbReference>
<dbReference type="Gene3D" id="1.25.70.10">
    <property type="entry name" value="Transcription termination factor 3, mitochondrial"/>
    <property type="match status" value="1"/>
</dbReference>
<dbReference type="InterPro" id="IPR038538">
    <property type="entry name" value="MTERF_sf"/>
</dbReference>
<gene>
    <name evidence="4" type="ORF">HKW66_Vig0094410</name>
</gene>
<keyword evidence="2" id="KW-0805">Transcription regulation</keyword>
<dbReference type="GO" id="GO:0006353">
    <property type="term" value="P:DNA-templated transcription termination"/>
    <property type="evidence" value="ECO:0007669"/>
    <property type="project" value="UniProtKB-KW"/>
</dbReference>
<keyword evidence="2" id="KW-0804">Transcription</keyword>
<evidence type="ECO:0000256" key="2">
    <source>
        <dbReference type="ARBA" id="ARBA00022472"/>
    </source>
</evidence>
<dbReference type="Proteomes" id="UP000743370">
    <property type="component" value="Unassembled WGS sequence"/>
</dbReference>
<dbReference type="InterPro" id="IPR003690">
    <property type="entry name" value="MTERF"/>
</dbReference>
<accession>A0A8T0KS49</accession>
<organism evidence="4 5">
    <name type="scientific">Phaseolus angularis</name>
    <name type="common">Azuki bean</name>
    <name type="synonym">Vigna angularis</name>
    <dbReference type="NCBI Taxonomy" id="3914"/>
    <lineage>
        <taxon>Eukaryota</taxon>
        <taxon>Viridiplantae</taxon>
        <taxon>Streptophyta</taxon>
        <taxon>Embryophyta</taxon>
        <taxon>Tracheophyta</taxon>
        <taxon>Spermatophyta</taxon>
        <taxon>Magnoliopsida</taxon>
        <taxon>eudicotyledons</taxon>
        <taxon>Gunneridae</taxon>
        <taxon>Pentapetalae</taxon>
        <taxon>rosids</taxon>
        <taxon>fabids</taxon>
        <taxon>Fabales</taxon>
        <taxon>Fabaceae</taxon>
        <taxon>Papilionoideae</taxon>
        <taxon>50 kb inversion clade</taxon>
        <taxon>NPAAA clade</taxon>
        <taxon>indigoferoid/millettioid clade</taxon>
        <taxon>Phaseoleae</taxon>
        <taxon>Vigna</taxon>
    </lineage>
</organism>